<accession>A0AA40HR52</accession>
<dbReference type="Proteomes" id="UP001177744">
    <property type="component" value="Unassembled WGS sequence"/>
</dbReference>
<comment type="caution">
    <text evidence="2">The sequence shown here is derived from an EMBL/GenBank/DDBJ whole genome shotgun (WGS) entry which is preliminary data.</text>
</comment>
<keyword evidence="3" id="KW-1185">Reference proteome</keyword>
<sequence>MRPWVRMKLNPGSGRGCVPLDPSETGSRVRAARIRRAVEMGLEAYGVGRVELLQRKLEKVPKDRYKTTGQVVAIKEIRLESEEEGVLYTEMQEISLLIEFHHPNICSTQRLKTSKSVDRMTKEQLNCLVLVLARAFAISIMVY</sequence>
<evidence type="ECO:0000313" key="2">
    <source>
        <dbReference type="EMBL" id="KAK1335928.1"/>
    </source>
</evidence>
<dbReference type="EMBL" id="JAULJE010000013">
    <property type="protein sequence ID" value="KAK1335928.1"/>
    <property type="molecule type" value="Genomic_DNA"/>
</dbReference>
<proteinExistence type="predicted"/>
<feature type="transmembrane region" description="Helical" evidence="1">
    <location>
        <begin position="125"/>
        <end position="142"/>
    </location>
</feature>
<evidence type="ECO:0000313" key="3">
    <source>
        <dbReference type="Proteomes" id="UP001177744"/>
    </source>
</evidence>
<organism evidence="2 3">
    <name type="scientific">Cnephaeus nilssonii</name>
    <name type="common">Northern bat</name>
    <name type="synonym">Eptesicus nilssonii</name>
    <dbReference type="NCBI Taxonomy" id="3371016"/>
    <lineage>
        <taxon>Eukaryota</taxon>
        <taxon>Metazoa</taxon>
        <taxon>Chordata</taxon>
        <taxon>Craniata</taxon>
        <taxon>Vertebrata</taxon>
        <taxon>Euteleostomi</taxon>
        <taxon>Mammalia</taxon>
        <taxon>Eutheria</taxon>
        <taxon>Laurasiatheria</taxon>
        <taxon>Chiroptera</taxon>
        <taxon>Yangochiroptera</taxon>
        <taxon>Vespertilionidae</taxon>
        <taxon>Cnephaeus</taxon>
    </lineage>
</organism>
<evidence type="ECO:0008006" key="4">
    <source>
        <dbReference type="Google" id="ProtNLM"/>
    </source>
</evidence>
<dbReference type="Gene3D" id="3.30.200.20">
    <property type="entry name" value="Phosphorylase Kinase, domain 1"/>
    <property type="match status" value="1"/>
</dbReference>
<dbReference type="AlphaFoldDB" id="A0AA40HR52"/>
<name>A0AA40HR52_CNENI</name>
<dbReference type="SUPFAM" id="SSF56112">
    <property type="entry name" value="Protein kinase-like (PK-like)"/>
    <property type="match status" value="1"/>
</dbReference>
<evidence type="ECO:0000256" key="1">
    <source>
        <dbReference type="SAM" id="Phobius"/>
    </source>
</evidence>
<reference evidence="2" key="1">
    <citation type="submission" date="2023-06" db="EMBL/GenBank/DDBJ databases">
        <title>Reference genome for the Northern bat (Eptesicus nilssonii), a most northern bat species.</title>
        <authorList>
            <person name="Laine V.N."/>
            <person name="Pulliainen A.T."/>
            <person name="Lilley T.M."/>
        </authorList>
    </citation>
    <scope>NUCLEOTIDE SEQUENCE</scope>
    <source>
        <strain evidence="2">BLF_Eptnil</strain>
        <tissue evidence="2">Kidney</tissue>
    </source>
</reference>
<gene>
    <name evidence="2" type="ORF">QTO34_003727</name>
</gene>
<dbReference type="InterPro" id="IPR011009">
    <property type="entry name" value="Kinase-like_dom_sf"/>
</dbReference>
<protein>
    <recommendedName>
        <fullName evidence="4">Protein kinase domain-containing protein</fullName>
    </recommendedName>
</protein>
<keyword evidence="1" id="KW-1133">Transmembrane helix</keyword>
<keyword evidence="1" id="KW-0472">Membrane</keyword>
<keyword evidence="1" id="KW-0812">Transmembrane</keyword>